<dbReference type="HOGENOM" id="CLU_3405150_0_0_5"/>
<dbReference type="KEGG" id="rak:A1C_04085"/>
<dbReference type="EMBL" id="CP000847">
    <property type="protein sequence ID" value="ABV75090.1"/>
    <property type="molecule type" value="Genomic_DNA"/>
</dbReference>
<reference evidence="1" key="1">
    <citation type="submission" date="2007-09" db="EMBL/GenBank/DDBJ databases">
        <title>Complete Genome Sequence of Rickettsia akari.</title>
        <authorList>
            <person name="Madan A."/>
            <person name="Fahey J."/>
            <person name="Helton E."/>
            <person name="Ketteman M."/>
            <person name="Madan A."/>
            <person name="Rodrigues S."/>
            <person name="Sanchez A."/>
            <person name="Whiting M."/>
            <person name="Dasch G."/>
            <person name="Eremeeva M."/>
        </authorList>
    </citation>
    <scope>NUCLEOTIDE SEQUENCE</scope>
    <source>
        <strain evidence="1">Hartford</strain>
    </source>
</reference>
<gene>
    <name evidence="1" type="ordered locus">A1C_04085</name>
</gene>
<dbReference type="Proteomes" id="UP000006830">
    <property type="component" value="Chromosome"/>
</dbReference>
<organism evidence="1 2">
    <name type="scientific">Rickettsia akari (strain Hartford)</name>
    <dbReference type="NCBI Taxonomy" id="293614"/>
    <lineage>
        <taxon>Bacteria</taxon>
        <taxon>Pseudomonadati</taxon>
        <taxon>Pseudomonadota</taxon>
        <taxon>Alphaproteobacteria</taxon>
        <taxon>Rickettsiales</taxon>
        <taxon>Rickettsiaceae</taxon>
        <taxon>Rickettsieae</taxon>
        <taxon>Rickettsia</taxon>
        <taxon>spotted fever group</taxon>
    </lineage>
</organism>
<accession>A8GNW5</accession>
<dbReference type="AlphaFoldDB" id="A8GNW5"/>
<sequence length="30" mass="3382">MLNSAKVPLLMTNFISWLNGVKNIHQVELA</sequence>
<evidence type="ECO:0000313" key="1">
    <source>
        <dbReference type="EMBL" id="ABV75090.1"/>
    </source>
</evidence>
<protein>
    <submittedName>
        <fullName evidence="1">Uncharacterized protein</fullName>
    </submittedName>
</protein>
<keyword evidence="2" id="KW-1185">Reference proteome</keyword>
<evidence type="ECO:0000313" key="2">
    <source>
        <dbReference type="Proteomes" id="UP000006830"/>
    </source>
</evidence>
<name>A8GNW5_RICAH</name>
<proteinExistence type="predicted"/>